<protein>
    <submittedName>
        <fullName evidence="2">Uncharacterized protein</fullName>
    </submittedName>
</protein>
<evidence type="ECO:0000313" key="3">
    <source>
        <dbReference type="Proteomes" id="UP000324222"/>
    </source>
</evidence>
<evidence type="ECO:0000313" key="2">
    <source>
        <dbReference type="EMBL" id="MPC58137.1"/>
    </source>
</evidence>
<sequence length="118" mass="12701">MPLSSTFNSAGFTHTYISVRHGTVQSFCFNPRGFEPFVISQPLIRETAGSPDSALQDLPTLRPHTHQPTGPALGSPGPRSSPPRSFLAVAPPRPARHRPAPCPDMPVPGVLDQITRTL</sequence>
<feature type="compositionally biased region" description="Low complexity" evidence="1">
    <location>
        <begin position="74"/>
        <end position="85"/>
    </location>
</feature>
<dbReference type="EMBL" id="VSRR010015409">
    <property type="protein sequence ID" value="MPC58137.1"/>
    <property type="molecule type" value="Genomic_DNA"/>
</dbReference>
<proteinExistence type="predicted"/>
<organism evidence="2 3">
    <name type="scientific">Portunus trituberculatus</name>
    <name type="common">Swimming crab</name>
    <name type="synonym">Neptunus trituberculatus</name>
    <dbReference type="NCBI Taxonomy" id="210409"/>
    <lineage>
        <taxon>Eukaryota</taxon>
        <taxon>Metazoa</taxon>
        <taxon>Ecdysozoa</taxon>
        <taxon>Arthropoda</taxon>
        <taxon>Crustacea</taxon>
        <taxon>Multicrustacea</taxon>
        <taxon>Malacostraca</taxon>
        <taxon>Eumalacostraca</taxon>
        <taxon>Eucarida</taxon>
        <taxon>Decapoda</taxon>
        <taxon>Pleocyemata</taxon>
        <taxon>Brachyura</taxon>
        <taxon>Eubrachyura</taxon>
        <taxon>Portunoidea</taxon>
        <taxon>Portunidae</taxon>
        <taxon>Portuninae</taxon>
        <taxon>Portunus</taxon>
    </lineage>
</organism>
<dbReference type="Proteomes" id="UP000324222">
    <property type="component" value="Unassembled WGS sequence"/>
</dbReference>
<feature type="region of interest" description="Disordered" evidence="1">
    <location>
        <begin position="48"/>
        <end position="118"/>
    </location>
</feature>
<accession>A0A5B7GLJ8</accession>
<reference evidence="2 3" key="1">
    <citation type="submission" date="2019-05" db="EMBL/GenBank/DDBJ databases">
        <title>Another draft genome of Portunus trituberculatus and its Hox gene families provides insights of decapod evolution.</title>
        <authorList>
            <person name="Jeong J.-H."/>
            <person name="Song I."/>
            <person name="Kim S."/>
            <person name="Choi T."/>
            <person name="Kim D."/>
            <person name="Ryu S."/>
            <person name="Kim W."/>
        </authorList>
    </citation>
    <scope>NUCLEOTIDE SEQUENCE [LARGE SCALE GENOMIC DNA]</scope>
    <source>
        <tissue evidence="2">Muscle</tissue>
    </source>
</reference>
<keyword evidence="3" id="KW-1185">Reference proteome</keyword>
<evidence type="ECO:0000256" key="1">
    <source>
        <dbReference type="SAM" id="MobiDB-lite"/>
    </source>
</evidence>
<name>A0A5B7GLJ8_PORTR</name>
<dbReference type="AlphaFoldDB" id="A0A5B7GLJ8"/>
<gene>
    <name evidence="2" type="ORF">E2C01_052133</name>
</gene>
<comment type="caution">
    <text evidence="2">The sequence shown here is derived from an EMBL/GenBank/DDBJ whole genome shotgun (WGS) entry which is preliminary data.</text>
</comment>